<dbReference type="InterPro" id="IPR052999">
    <property type="entry name" value="PTS1_Protein"/>
</dbReference>
<dbReference type="InterPro" id="IPR029032">
    <property type="entry name" value="AhpD-like"/>
</dbReference>
<proteinExistence type="predicted"/>
<dbReference type="RefSeq" id="XP_040774196.1">
    <property type="nucleotide sequence ID" value="XM_040920667.1"/>
</dbReference>
<dbReference type="AlphaFoldDB" id="A0A9P5CMU1"/>
<dbReference type="Gene3D" id="1.20.1290.10">
    <property type="entry name" value="AhpD-like"/>
    <property type="match status" value="1"/>
</dbReference>
<sequence>MSKLAPALKELVNAPFSRPGPAKAPAGIGKLYERIAGEAQAQSLGPRPWIVLSAAATFTLNSPDSLAILHNVASSSTAQTYRALPPAPAAELIREVGLKCISFNGIPRSINCLGAFRASLPQDVQSALETKPSRELTPANLAQRKATGLGLWTSVYDPFETKLIAKLADSHPDLPVHILGSHYAPLLSNPEGVNRGGLADVGRVLTSLVAIACLRAQTGVGPQVLSHVFGLRKAVDQGYHEREAESPEEAQGLAWLSGDEGSEWLLKSVDSIVEAVGQNFASKL</sequence>
<organism evidence="1 2">
    <name type="scientific">Cryphonectria parasitica (strain ATCC 38755 / EP155)</name>
    <dbReference type="NCBI Taxonomy" id="660469"/>
    <lineage>
        <taxon>Eukaryota</taxon>
        <taxon>Fungi</taxon>
        <taxon>Dikarya</taxon>
        <taxon>Ascomycota</taxon>
        <taxon>Pezizomycotina</taxon>
        <taxon>Sordariomycetes</taxon>
        <taxon>Sordariomycetidae</taxon>
        <taxon>Diaporthales</taxon>
        <taxon>Cryphonectriaceae</taxon>
        <taxon>Cryphonectria-Endothia species complex</taxon>
        <taxon>Cryphonectria</taxon>
    </lineage>
</organism>
<dbReference type="EMBL" id="MU032349">
    <property type="protein sequence ID" value="KAF3763235.1"/>
    <property type="molecule type" value="Genomic_DNA"/>
</dbReference>
<name>A0A9P5CMU1_CRYP1</name>
<dbReference type="GeneID" id="63837796"/>
<protein>
    <recommendedName>
        <fullName evidence="3">Dol-P-Man:Man(5)GlcNAc(2)-PP-Dol alpha-1,3-mannosyltransferase</fullName>
    </recommendedName>
</protein>
<keyword evidence="2" id="KW-1185">Reference proteome</keyword>
<dbReference type="Proteomes" id="UP000803844">
    <property type="component" value="Unassembled WGS sequence"/>
</dbReference>
<evidence type="ECO:0008006" key="3">
    <source>
        <dbReference type="Google" id="ProtNLM"/>
    </source>
</evidence>
<reference evidence="1" key="1">
    <citation type="journal article" date="2020" name="Phytopathology">
        <title>Genome sequence of the chestnut blight fungus Cryphonectria parasitica EP155: A fundamental resource for an archetypical invasive plant pathogen.</title>
        <authorList>
            <person name="Crouch J.A."/>
            <person name="Dawe A."/>
            <person name="Aerts A."/>
            <person name="Barry K."/>
            <person name="Churchill A.C.L."/>
            <person name="Grimwood J."/>
            <person name="Hillman B."/>
            <person name="Milgroom M.G."/>
            <person name="Pangilinan J."/>
            <person name="Smith M."/>
            <person name="Salamov A."/>
            <person name="Schmutz J."/>
            <person name="Yadav J."/>
            <person name="Grigoriev I.V."/>
            <person name="Nuss D."/>
        </authorList>
    </citation>
    <scope>NUCLEOTIDE SEQUENCE</scope>
    <source>
        <strain evidence="1">EP155</strain>
    </source>
</reference>
<dbReference type="OrthoDB" id="5392202at2759"/>
<evidence type="ECO:0000313" key="2">
    <source>
        <dbReference type="Proteomes" id="UP000803844"/>
    </source>
</evidence>
<accession>A0A9P5CMU1</accession>
<dbReference type="PANTHER" id="PTHR28180:SF2">
    <property type="entry name" value="PEROXISOMAL PROTEIN 2"/>
    <property type="match status" value="1"/>
</dbReference>
<dbReference type="SUPFAM" id="SSF69118">
    <property type="entry name" value="AhpD-like"/>
    <property type="match status" value="1"/>
</dbReference>
<gene>
    <name evidence="1" type="ORF">M406DRAFT_331773</name>
</gene>
<evidence type="ECO:0000313" key="1">
    <source>
        <dbReference type="EMBL" id="KAF3763235.1"/>
    </source>
</evidence>
<comment type="caution">
    <text evidence="1">The sequence shown here is derived from an EMBL/GenBank/DDBJ whole genome shotgun (WGS) entry which is preliminary data.</text>
</comment>
<dbReference type="PANTHER" id="PTHR28180">
    <property type="entry name" value="CONSERVED MITOCHONDRIAL PROTEIN-RELATED"/>
    <property type="match status" value="1"/>
</dbReference>